<sequence length="122" mass="13786">MTVHRSENGFTLLEVMVALSIIATVLVTMLGTHLLSLNLSYKHREQTMLAILARQKMQEIFTLPFDEVASDSGDFGPNHPEYEWELDVENADIDNLKKVRILVTTADSEFELMTELANTSTE</sequence>
<keyword evidence="7 9" id="KW-1133">Transmembrane helix</keyword>
<keyword evidence="4 9" id="KW-0488">Methylation</keyword>
<dbReference type="GO" id="GO:0015627">
    <property type="term" value="C:type II protein secretion system complex"/>
    <property type="evidence" value="ECO:0007669"/>
    <property type="project" value="UniProtKB-UniRule"/>
</dbReference>
<comment type="subcellular location">
    <subcellularLocation>
        <location evidence="1 9">Cell inner membrane</location>
        <topology evidence="1 9">Single-pass membrane protein</topology>
    </subcellularLocation>
</comment>
<dbReference type="InterPro" id="IPR010052">
    <property type="entry name" value="T2SS_protein-GspI"/>
</dbReference>
<keyword evidence="5 9" id="KW-0997">Cell inner membrane</keyword>
<comment type="function">
    <text evidence="9">Component of the type II secretion system required for the energy-dependent secretion of extracellular factors such as proteases and toxins from the periplasm.</text>
</comment>
<name>A0A419EMV3_9BACT</name>
<evidence type="ECO:0000313" key="11">
    <source>
        <dbReference type="Proteomes" id="UP000285961"/>
    </source>
</evidence>
<dbReference type="Pfam" id="PF07963">
    <property type="entry name" value="N_methyl"/>
    <property type="match status" value="1"/>
</dbReference>
<accession>A0A419EMV3</accession>
<evidence type="ECO:0000256" key="2">
    <source>
        <dbReference type="ARBA" id="ARBA00008358"/>
    </source>
</evidence>
<gene>
    <name evidence="10" type="primary">gspI</name>
    <name evidence="10" type="ORF">C4532_19745</name>
</gene>
<evidence type="ECO:0000313" key="10">
    <source>
        <dbReference type="EMBL" id="RJP64060.1"/>
    </source>
</evidence>
<evidence type="ECO:0000256" key="5">
    <source>
        <dbReference type="ARBA" id="ARBA00022519"/>
    </source>
</evidence>
<dbReference type="PANTHER" id="PTHR38779">
    <property type="entry name" value="TYPE II SECRETION SYSTEM PROTEIN I-RELATED"/>
    <property type="match status" value="1"/>
</dbReference>
<evidence type="ECO:0000256" key="1">
    <source>
        <dbReference type="ARBA" id="ARBA00004377"/>
    </source>
</evidence>
<comment type="subunit">
    <text evidence="9">Type II secretion is composed of four main components: the outer membrane complex, the inner membrane complex, the cytoplasmic secretion ATPase and the periplasm-spanning pseudopilus.</text>
</comment>
<evidence type="ECO:0000256" key="4">
    <source>
        <dbReference type="ARBA" id="ARBA00022481"/>
    </source>
</evidence>
<organism evidence="10 11">
    <name type="scientific">Candidatus Abyssobacteria bacterium SURF_17</name>
    <dbReference type="NCBI Taxonomy" id="2093361"/>
    <lineage>
        <taxon>Bacteria</taxon>
        <taxon>Pseudomonadati</taxon>
        <taxon>Candidatus Hydrogenedentota</taxon>
        <taxon>Candidatus Abyssobacteria</taxon>
    </lineage>
</organism>
<dbReference type="GO" id="GO:0005886">
    <property type="term" value="C:plasma membrane"/>
    <property type="evidence" value="ECO:0007669"/>
    <property type="project" value="UniProtKB-SubCell"/>
</dbReference>
<keyword evidence="6 9" id="KW-0812">Transmembrane</keyword>
<dbReference type="NCBIfam" id="TIGR02532">
    <property type="entry name" value="IV_pilin_GFxxxE"/>
    <property type="match status" value="1"/>
</dbReference>
<dbReference type="InterPro" id="IPR012902">
    <property type="entry name" value="N_methyl_site"/>
</dbReference>
<dbReference type="AlphaFoldDB" id="A0A419EMV3"/>
<dbReference type="NCBIfam" id="TIGR01707">
    <property type="entry name" value="gspI"/>
    <property type="match status" value="1"/>
</dbReference>
<evidence type="ECO:0000256" key="9">
    <source>
        <dbReference type="RuleBase" id="RU368030"/>
    </source>
</evidence>
<proteinExistence type="inferred from homology"/>
<keyword evidence="8 9" id="KW-0472">Membrane</keyword>
<dbReference type="Proteomes" id="UP000285961">
    <property type="component" value="Unassembled WGS sequence"/>
</dbReference>
<feature type="transmembrane region" description="Helical" evidence="9">
    <location>
        <begin position="12"/>
        <end position="35"/>
    </location>
</feature>
<dbReference type="GO" id="GO:0015628">
    <property type="term" value="P:protein secretion by the type II secretion system"/>
    <property type="evidence" value="ECO:0007669"/>
    <property type="project" value="UniProtKB-UniRule"/>
</dbReference>
<protein>
    <recommendedName>
        <fullName evidence="9">Type II secretion system protein I</fullName>
        <shortName evidence="9">T2SS minor pseudopilin I</shortName>
    </recommendedName>
</protein>
<evidence type="ECO:0000256" key="7">
    <source>
        <dbReference type="ARBA" id="ARBA00022989"/>
    </source>
</evidence>
<comment type="caution">
    <text evidence="10">The sequence shown here is derived from an EMBL/GenBank/DDBJ whole genome shotgun (WGS) entry which is preliminary data.</text>
</comment>
<keyword evidence="3" id="KW-1003">Cell membrane</keyword>
<evidence type="ECO:0000256" key="8">
    <source>
        <dbReference type="ARBA" id="ARBA00023136"/>
    </source>
</evidence>
<comment type="PTM">
    <text evidence="9">Cleaved by prepilin peptidase.</text>
</comment>
<evidence type="ECO:0000256" key="3">
    <source>
        <dbReference type="ARBA" id="ARBA00022475"/>
    </source>
</evidence>
<dbReference type="PANTHER" id="PTHR38779:SF2">
    <property type="entry name" value="TYPE II SECRETION SYSTEM PROTEIN I-RELATED"/>
    <property type="match status" value="1"/>
</dbReference>
<reference evidence="10 11" key="1">
    <citation type="journal article" date="2017" name="ISME J.">
        <title>Energy and carbon metabolisms in a deep terrestrial subsurface fluid microbial community.</title>
        <authorList>
            <person name="Momper L."/>
            <person name="Jungbluth S.P."/>
            <person name="Lee M.D."/>
            <person name="Amend J.P."/>
        </authorList>
    </citation>
    <scope>NUCLEOTIDE SEQUENCE [LARGE SCALE GENOMIC DNA]</scope>
    <source>
        <strain evidence="10">SURF_17</strain>
    </source>
</reference>
<comment type="similarity">
    <text evidence="2 9">Belongs to the GSP I family.</text>
</comment>
<dbReference type="EMBL" id="QZKI01000143">
    <property type="protein sequence ID" value="RJP64060.1"/>
    <property type="molecule type" value="Genomic_DNA"/>
</dbReference>
<evidence type="ECO:0000256" key="6">
    <source>
        <dbReference type="ARBA" id="ARBA00022692"/>
    </source>
</evidence>